<dbReference type="Proteomes" id="UP000190744">
    <property type="component" value="Unassembled WGS sequence"/>
</dbReference>
<organism evidence="2 3">
    <name type="scientific">Penicillium brasilianum</name>
    <dbReference type="NCBI Taxonomy" id="104259"/>
    <lineage>
        <taxon>Eukaryota</taxon>
        <taxon>Fungi</taxon>
        <taxon>Dikarya</taxon>
        <taxon>Ascomycota</taxon>
        <taxon>Pezizomycotina</taxon>
        <taxon>Eurotiomycetes</taxon>
        <taxon>Eurotiomycetidae</taxon>
        <taxon>Eurotiales</taxon>
        <taxon>Aspergillaceae</taxon>
        <taxon>Penicillium</taxon>
    </lineage>
</organism>
<evidence type="ECO:0000313" key="3">
    <source>
        <dbReference type="Proteomes" id="UP000190744"/>
    </source>
</evidence>
<evidence type="ECO:0000256" key="1">
    <source>
        <dbReference type="SAM" id="MobiDB-lite"/>
    </source>
</evidence>
<evidence type="ECO:0000313" key="2">
    <source>
        <dbReference type="EMBL" id="OOQ86411.1"/>
    </source>
</evidence>
<gene>
    <name evidence="2" type="ORF">PEBR_21592</name>
</gene>
<sequence length="215" mass="23846">MSSPDAAPALGANQMISTVSTHIQASSIVSVSIGTHCSLTMSRQGSPEKTTPPFSTGGTPQPRSLEPMRSSPSDAEFTIVNRLTQRLEDCDWDQLQEKYTDAMDEHSRVEDDLRAETAKLLEVFSAWSQTTVLQDEKRALKRYEIDPIHYRLTVTQSEGIPMNLVGIDILQIQDADAACAKLRTELGKQEKTLYGPEMIVTPIDGQEEANNFLLY</sequence>
<protein>
    <submittedName>
        <fullName evidence="2">Uncharacterized protein</fullName>
    </submittedName>
</protein>
<proteinExistence type="predicted"/>
<name>A0A1S9RM21_PENBI</name>
<comment type="caution">
    <text evidence="2">The sequence shown here is derived from an EMBL/GenBank/DDBJ whole genome shotgun (WGS) entry which is preliminary data.</text>
</comment>
<accession>A0A1S9RM21</accession>
<dbReference type="AlphaFoldDB" id="A0A1S9RM21"/>
<feature type="region of interest" description="Disordered" evidence="1">
    <location>
        <begin position="39"/>
        <end position="73"/>
    </location>
</feature>
<feature type="compositionally biased region" description="Polar residues" evidence="1">
    <location>
        <begin position="39"/>
        <end position="62"/>
    </location>
</feature>
<dbReference type="EMBL" id="LJBN01000142">
    <property type="protein sequence ID" value="OOQ86411.1"/>
    <property type="molecule type" value="Genomic_DNA"/>
</dbReference>
<reference evidence="3" key="1">
    <citation type="submission" date="2015-09" db="EMBL/GenBank/DDBJ databases">
        <authorList>
            <person name="Fill T.P."/>
            <person name="Baretta J.F."/>
            <person name="de Almeida L.G."/>
            <person name="Rocha M."/>
            <person name="de Souza D.H."/>
            <person name="Malavazi I."/>
            <person name="Cerdeira L.T."/>
            <person name="Hong H."/>
            <person name="Samborskyy M."/>
            <person name="de Vasconcelos A.T."/>
            <person name="Leadlay P."/>
            <person name="Rodrigues-Filho E."/>
        </authorList>
    </citation>
    <scope>NUCLEOTIDE SEQUENCE [LARGE SCALE GENOMIC DNA]</scope>
    <source>
        <strain evidence="3">LaBioMMi 136</strain>
    </source>
</reference>